<dbReference type="GO" id="GO:0055085">
    <property type="term" value="P:transmembrane transport"/>
    <property type="evidence" value="ECO:0007669"/>
    <property type="project" value="TreeGrafter"/>
</dbReference>
<organism evidence="3 4">
    <name type="scientific">Advenella faeciporci</name>
    <dbReference type="NCBI Taxonomy" id="797535"/>
    <lineage>
        <taxon>Bacteria</taxon>
        <taxon>Pseudomonadati</taxon>
        <taxon>Pseudomonadota</taxon>
        <taxon>Betaproteobacteria</taxon>
        <taxon>Burkholderiales</taxon>
        <taxon>Alcaligenaceae</taxon>
    </lineage>
</organism>
<proteinExistence type="predicted"/>
<keyword evidence="4" id="KW-1185">Reference proteome</keyword>
<protein>
    <submittedName>
        <fullName evidence="3">Outer membrane protein</fullName>
    </submittedName>
</protein>
<dbReference type="Proteomes" id="UP000608345">
    <property type="component" value="Unassembled WGS sequence"/>
</dbReference>
<dbReference type="Gene3D" id="2.40.160.20">
    <property type="match status" value="1"/>
</dbReference>
<reference evidence="3" key="2">
    <citation type="submission" date="2020-09" db="EMBL/GenBank/DDBJ databases">
        <authorList>
            <person name="Sun Q."/>
            <person name="Kim S."/>
        </authorList>
    </citation>
    <scope>NUCLEOTIDE SEQUENCE</scope>
    <source>
        <strain evidence="3">KCTC 23732</strain>
    </source>
</reference>
<name>A0A918JID4_9BURK</name>
<evidence type="ECO:0000256" key="1">
    <source>
        <dbReference type="ARBA" id="ARBA00004442"/>
    </source>
</evidence>
<dbReference type="RefSeq" id="WP_189384275.1">
    <property type="nucleotide sequence ID" value="NZ_BAABFY010000056.1"/>
</dbReference>
<evidence type="ECO:0000313" key="4">
    <source>
        <dbReference type="Proteomes" id="UP000608345"/>
    </source>
</evidence>
<gene>
    <name evidence="3" type="ORF">GCM10011450_09190</name>
</gene>
<reference evidence="3" key="1">
    <citation type="journal article" date="2014" name="Int. J. Syst. Evol. Microbiol.">
        <title>Complete genome sequence of Corynebacterium casei LMG S-19264T (=DSM 44701T), isolated from a smear-ripened cheese.</title>
        <authorList>
            <consortium name="US DOE Joint Genome Institute (JGI-PGF)"/>
            <person name="Walter F."/>
            <person name="Albersmeier A."/>
            <person name="Kalinowski J."/>
            <person name="Ruckert C."/>
        </authorList>
    </citation>
    <scope>NUCLEOTIDE SEQUENCE</scope>
    <source>
        <strain evidence="3">KCTC 23732</strain>
    </source>
</reference>
<feature type="signal peptide" evidence="2">
    <location>
        <begin position="1"/>
        <end position="25"/>
    </location>
</feature>
<keyword evidence="2" id="KW-0732">Signal</keyword>
<dbReference type="PANTHER" id="PTHR36920">
    <property type="match status" value="1"/>
</dbReference>
<dbReference type="AlphaFoldDB" id="A0A918JID4"/>
<sequence length="222" mass="23972">MQFTPKVVTGCLVAMGIFAATPALAHEAGDWLVKAGVTGVMPKSNNGTVGKGLVPKGIDLDVSNNMQPSFSLTYMATKNVGIELLAATPFSHKIYGDATDLGGDLGKIGKTKHLPPTLSVQWHFLPDADIQPYVGVGLNYTTFFDTKPQGALKTLGFKKLKLEDSWGIAAQVGVDIRLSERWFMNADLRYIDIDSKVKLDGKRIGTAKIDPWVATVGVGYRF</sequence>
<dbReference type="EMBL" id="BMYS01000004">
    <property type="protein sequence ID" value="GGW81485.1"/>
    <property type="molecule type" value="Genomic_DNA"/>
</dbReference>
<comment type="caution">
    <text evidence="3">The sequence shown here is derived from an EMBL/GenBank/DDBJ whole genome shotgun (WGS) entry which is preliminary data.</text>
</comment>
<feature type="chain" id="PRO_5036747552" evidence="2">
    <location>
        <begin position="26"/>
        <end position="222"/>
    </location>
</feature>
<evidence type="ECO:0000256" key="2">
    <source>
        <dbReference type="SAM" id="SignalP"/>
    </source>
</evidence>
<comment type="subcellular location">
    <subcellularLocation>
        <location evidence="1">Cell outer membrane</location>
    </subcellularLocation>
</comment>
<dbReference type="GO" id="GO:0009279">
    <property type="term" value="C:cell outer membrane"/>
    <property type="evidence" value="ECO:0007669"/>
    <property type="project" value="UniProtKB-SubCell"/>
</dbReference>
<dbReference type="Pfam" id="PF03922">
    <property type="entry name" value="OmpW"/>
    <property type="match status" value="1"/>
</dbReference>
<dbReference type="PANTHER" id="PTHR36920:SF1">
    <property type="entry name" value="OUTER MEMBRANE PROTEIN W"/>
    <property type="match status" value="1"/>
</dbReference>
<dbReference type="InterPro" id="IPR005618">
    <property type="entry name" value="OMPW"/>
</dbReference>
<accession>A0A918JID4</accession>
<evidence type="ECO:0000313" key="3">
    <source>
        <dbReference type="EMBL" id="GGW81485.1"/>
    </source>
</evidence>
<dbReference type="InterPro" id="IPR011250">
    <property type="entry name" value="OMP/PagP_B-barrel"/>
</dbReference>
<dbReference type="SUPFAM" id="SSF56925">
    <property type="entry name" value="OMPA-like"/>
    <property type="match status" value="1"/>
</dbReference>